<reference evidence="4" key="2">
    <citation type="submission" date="2021-09" db="EMBL/GenBank/DDBJ databases">
        <authorList>
            <person name="Jia N."/>
            <person name="Wang J."/>
            <person name="Shi W."/>
            <person name="Du L."/>
            <person name="Sun Y."/>
            <person name="Zhan W."/>
            <person name="Jiang J."/>
            <person name="Wang Q."/>
            <person name="Zhang B."/>
            <person name="Ji P."/>
            <person name="Sakyi L.B."/>
            <person name="Cui X."/>
            <person name="Yuan T."/>
            <person name="Jiang B."/>
            <person name="Yang W."/>
            <person name="Lam T.T.-Y."/>
            <person name="Chang Q."/>
            <person name="Ding S."/>
            <person name="Wang X."/>
            <person name="Zhu J."/>
            <person name="Ruan X."/>
            <person name="Zhao L."/>
            <person name="Wei J."/>
            <person name="Que T."/>
            <person name="Du C."/>
            <person name="Cheng J."/>
            <person name="Dai P."/>
            <person name="Han X."/>
            <person name="Huang E."/>
            <person name="Gao Y."/>
            <person name="Liu J."/>
            <person name="Shao H."/>
            <person name="Ye R."/>
            <person name="Li L."/>
            <person name="Wei W."/>
            <person name="Wang X."/>
            <person name="Wang C."/>
            <person name="Huo Q."/>
            <person name="Li W."/>
            <person name="Guo W."/>
            <person name="Chen H."/>
            <person name="Chen S."/>
            <person name="Zhou L."/>
            <person name="Zhou L."/>
            <person name="Ni X."/>
            <person name="Tian J."/>
            <person name="Zhou Y."/>
            <person name="Sheng Y."/>
            <person name="Liu T."/>
            <person name="Pan Y."/>
            <person name="Xia L."/>
            <person name="Li J."/>
            <person name="Zhao F."/>
            <person name="Cao W."/>
        </authorList>
    </citation>
    <scope>NUCLEOTIDE SEQUENCE</scope>
    <source>
        <strain evidence="4">Rsan-2018</strain>
        <tissue evidence="4">Larvae</tissue>
    </source>
</reference>
<reference evidence="4" key="1">
    <citation type="journal article" date="2020" name="Cell">
        <title>Large-Scale Comparative Analyses of Tick Genomes Elucidate Their Genetic Diversity and Vector Capacities.</title>
        <authorList>
            <consortium name="Tick Genome and Microbiome Consortium (TIGMIC)"/>
            <person name="Jia N."/>
            <person name="Wang J."/>
            <person name="Shi W."/>
            <person name="Du L."/>
            <person name="Sun Y."/>
            <person name="Zhan W."/>
            <person name="Jiang J.F."/>
            <person name="Wang Q."/>
            <person name="Zhang B."/>
            <person name="Ji P."/>
            <person name="Bell-Sakyi L."/>
            <person name="Cui X.M."/>
            <person name="Yuan T.T."/>
            <person name="Jiang B.G."/>
            <person name="Yang W.F."/>
            <person name="Lam T.T."/>
            <person name="Chang Q.C."/>
            <person name="Ding S.J."/>
            <person name="Wang X.J."/>
            <person name="Zhu J.G."/>
            <person name="Ruan X.D."/>
            <person name="Zhao L."/>
            <person name="Wei J.T."/>
            <person name="Ye R.Z."/>
            <person name="Que T.C."/>
            <person name="Du C.H."/>
            <person name="Zhou Y.H."/>
            <person name="Cheng J.X."/>
            <person name="Dai P.F."/>
            <person name="Guo W.B."/>
            <person name="Han X.H."/>
            <person name="Huang E.J."/>
            <person name="Li L.F."/>
            <person name="Wei W."/>
            <person name="Gao Y.C."/>
            <person name="Liu J.Z."/>
            <person name="Shao H.Z."/>
            <person name="Wang X."/>
            <person name="Wang C.C."/>
            <person name="Yang T.C."/>
            <person name="Huo Q.B."/>
            <person name="Li W."/>
            <person name="Chen H.Y."/>
            <person name="Chen S.E."/>
            <person name="Zhou L.G."/>
            <person name="Ni X.B."/>
            <person name="Tian J.H."/>
            <person name="Sheng Y."/>
            <person name="Liu T."/>
            <person name="Pan Y.S."/>
            <person name="Xia L.Y."/>
            <person name="Li J."/>
            <person name="Zhao F."/>
            <person name="Cao W.C."/>
        </authorList>
    </citation>
    <scope>NUCLEOTIDE SEQUENCE</scope>
    <source>
        <strain evidence="4">Rsan-2018</strain>
    </source>
</reference>
<sequence>MDVVFDRATLCIMESQEHRVRYMNLMKTLLAPGYTYLLTTFKHDDESYQGTDTTVEKVCELREITVQDMKSPLIEVTWRVTG</sequence>
<name>A0A9D4SQJ2_RHISA</name>
<evidence type="ECO:0000256" key="2">
    <source>
        <dbReference type="ARBA" id="ARBA00022679"/>
    </source>
</evidence>
<dbReference type="InterPro" id="IPR029063">
    <property type="entry name" value="SAM-dependent_MTases_sf"/>
</dbReference>
<dbReference type="EMBL" id="JABSTV010001253">
    <property type="protein sequence ID" value="KAH7943480.1"/>
    <property type="molecule type" value="Genomic_DNA"/>
</dbReference>
<dbReference type="EMBL" id="JABSTV010001253">
    <property type="protein sequence ID" value="KAH7944199.1"/>
    <property type="molecule type" value="Genomic_DNA"/>
</dbReference>
<dbReference type="InterPro" id="IPR008854">
    <property type="entry name" value="TPMT"/>
</dbReference>
<dbReference type="SUPFAM" id="SSF53335">
    <property type="entry name" value="S-adenosyl-L-methionine-dependent methyltransferases"/>
    <property type="match status" value="1"/>
</dbReference>
<dbReference type="Proteomes" id="UP000821837">
    <property type="component" value="Unassembled WGS sequence"/>
</dbReference>
<proteinExistence type="predicted"/>
<dbReference type="Pfam" id="PF05724">
    <property type="entry name" value="TPMT"/>
    <property type="match status" value="1"/>
</dbReference>
<evidence type="ECO:0000313" key="6">
    <source>
        <dbReference type="Proteomes" id="UP000821837"/>
    </source>
</evidence>
<comment type="caution">
    <text evidence="4">The sequence shown here is derived from an EMBL/GenBank/DDBJ whole genome shotgun (WGS) entry which is preliminary data.</text>
</comment>
<evidence type="ECO:0000313" key="4">
    <source>
        <dbReference type="EMBL" id="KAH7943480.1"/>
    </source>
</evidence>
<dbReference type="AlphaFoldDB" id="A0A9D4SQJ2"/>
<dbReference type="GO" id="GO:0032259">
    <property type="term" value="P:methylation"/>
    <property type="evidence" value="ECO:0007669"/>
    <property type="project" value="UniProtKB-KW"/>
</dbReference>
<keyword evidence="3" id="KW-0949">S-adenosyl-L-methionine</keyword>
<dbReference type="Gene3D" id="3.40.50.150">
    <property type="entry name" value="Vaccinia Virus protein VP39"/>
    <property type="match status" value="1"/>
</dbReference>
<organism evidence="4 6">
    <name type="scientific">Rhipicephalus sanguineus</name>
    <name type="common">Brown dog tick</name>
    <name type="synonym">Ixodes sanguineus</name>
    <dbReference type="NCBI Taxonomy" id="34632"/>
    <lineage>
        <taxon>Eukaryota</taxon>
        <taxon>Metazoa</taxon>
        <taxon>Ecdysozoa</taxon>
        <taxon>Arthropoda</taxon>
        <taxon>Chelicerata</taxon>
        <taxon>Arachnida</taxon>
        <taxon>Acari</taxon>
        <taxon>Parasitiformes</taxon>
        <taxon>Ixodida</taxon>
        <taxon>Ixodoidea</taxon>
        <taxon>Ixodidae</taxon>
        <taxon>Rhipicephalinae</taxon>
        <taxon>Rhipicephalus</taxon>
        <taxon>Rhipicephalus</taxon>
    </lineage>
</organism>
<keyword evidence="2" id="KW-0808">Transferase</keyword>
<protein>
    <submittedName>
        <fullName evidence="4">Uncharacterized protein</fullName>
    </submittedName>
</protein>
<dbReference type="VEuPathDB" id="VectorBase:RSAN_053881"/>
<evidence type="ECO:0000313" key="5">
    <source>
        <dbReference type="EMBL" id="KAH7944199.1"/>
    </source>
</evidence>
<dbReference type="GO" id="GO:0008757">
    <property type="term" value="F:S-adenosylmethionine-dependent methyltransferase activity"/>
    <property type="evidence" value="ECO:0007669"/>
    <property type="project" value="InterPro"/>
</dbReference>
<gene>
    <name evidence="4" type="ORF">HPB52_008887</name>
    <name evidence="5" type="ORF">HPB52_017028</name>
</gene>
<evidence type="ECO:0000256" key="3">
    <source>
        <dbReference type="ARBA" id="ARBA00022691"/>
    </source>
</evidence>
<keyword evidence="6" id="KW-1185">Reference proteome</keyword>
<accession>A0A9D4SQJ2</accession>
<evidence type="ECO:0000256" key="1">
    <source>
        <dbReference type="ARBA" id="ARBA00022603"/>
    </source>
</evidence>
<keyword evidence="1" id="KW-0489">Methyltransferase</keyword>